<dbReference type="Gene3D" id="3.50.40.10">
    <property type="entry name" value="Phenylalanyl-trna Synthetase, Chain B, domain 3"/>
    <property type="match status" value="1"/>
</dbReference>
<dbReference type="InterPro" id="IPR041616">
    <property type="entry name" value="PheRS_beta_core"/>
</dbReference>
<dbReference type="GO" id="GO:0006432">
    <property type="term" value="P:phenylalanyl-tRNA aminoacylation"/>
    <property type="evidence" value="ECO:0007669"/>
    <property type="project" value="UniProtKB-UniRule"/>
</dbReference>
<dbReference type="GO" id="GO:0004826">
    <property type="term" value="F:phenylalanine-tRNA ligase activity"/>
    <property type="evidence" value="ECO:0007669"/>
    <property type="project" value="UniProtKB-UniRule"/>
</dbReference>
<evidence type="ECO:0000256" key="13">
    <source>
        <dbReference type="ARBA" id="ARBA00023146"/>
    </source>
</evidence>
<evidence type="ECO:0000256" key="10">
    <source>
        <dbReference type="ARBA" id="ARBA00022842"/>
    </source>
</evidence>
<dbReference type="InterPro" id="IPR002547">
    <property type="entry name" value="tRNA-bd_dom"/>
</dbReference>
<feature type="binding site" evidence="15">
    <location>
        <position position="466"/>
    </location>
    <ligand>
        <name>Mg(2+)</name>
        <dbReference type="ChEBI" id="CHEBI:18420"/>
        <note>shared with alpha subunit</note>
    </ligand>
</feature>
<dbReference type="OrthoDB" id="9805455at2"/>
<evidence type="ECO:0000256" key="4">
    <source>
        <dbReference type="ARBA" id="ARBA00022490"/>
    </source>
</evidence>
<dbReference type="InterPro" id="IPR005121">
    <property type="entry name" value="Fdx_antiC-bd"/>
</dbReference>
<reference evidence="20 21" key="1">
    <citation type="submission" date="2018-01" db="EMBL/GenBank/DDBJ databases">
        <title>Whole genome sequencing of Histamine producing bacteria.</title>
        <authorList>
            <person name="Butler K."/>
        </authorList>
    </citation>
    <scope>NUCLEOTIDE SEQUENCE [LARGE SCALE GENOMIC DNA]</scope>
    <source>
        <strain evidence="20 21">JCM 12947</strain>
    </source>
</reference>
<dbReference type="FunFam" id="3.30.70.380:FF:000001">
    <property type="entry name" value="Phenylalanine--tRNA ligase beta subunit"/>
    <property type="match status" value="1"/>
</dbReference>
<dbReference type="CDD" id="cd00769">
    <property type="entry name" value="PheRS_beta_core"/>
    <property type="match status" value="1"/>
</dbReference>
<dbReference type="InterPro" id="IPR009061">
    <property type="entry name" value="DNA-bd_dom_put_sf"/>
</dbReference>
<dbReference type="InterPro" id="IPR004532">
    <property type="entry name" value="Phe-tRNA-ligase_IIc_bsu_bact"/>
</dbReference>
<dbReference type="InterPro" id="IPR020825">
    <property type="entry name" value="Phe-tRNA_synthase-like_B3/B4"/>
</dbReference>
<dbReference type="SUPFAM" id="SSF56037">
    <property type="entry name" value="PheT/TilS domain"/>
    <property type="match status" value="1"/>
</dbReference>
<keyword evidence="8 15" id="KW-0547">Nucleotide-binding</keyword>
<dbReference type="GO" id="GO:0005524">
    <property type="term" value="F:ATP binding"/>
    <property type="evidence" value="ECO:0007669"/>
    <property type="project" value="UniProtKB-UniRule"/>
</dbReference>
<keyword evidence="9 15" id="KW-0067">ATP-binding</keyword>
<feature type="domain" description="B5" evidence="19">
    <location>
        <begin position="401"/>
        <end position="482"/>
    </location>
</feature>
<dbReference type="InterPro" id="IPR045060">
    <property type="entry name" value="Phe-tRNA-ligase_IIc_bsu"/>
</dbReference>
<dbReference type="InterPro" id="IPR045864">
    <property type="entry name" value="aa-tRNA-synth_II/BPL/LPL"/>
</dbReference>
<evidence type="ECO:0000256" key="16">
    <source>
        <dbReference type="PROSITE-ProRule" id="PRU00209"/>
    </source>
</evidence>
<feature type="domain" description="FDX-ACB" evidence="18">
    <location>
        <begin position="712"/>
        <end position="805"/>
    </location>
</feature>
<dbReference type="SMART" id="SM00874">
    <property type="entry name" value="B5"/>
    <property type="match status" value="1"/>
</dbReference>
<evidence type="ECO:0000256" key="7">
    <source>
        <dbReference type="ARBA" id="ARBA00022723"/>
    </source>
</evidence>
<evidence type="ECO:0000256" key="1">
    <source>
        <dbReference type="ARBA" id="ARBA00004496"/>
    </source>
</evidence>
<protein>
    <recommendedName>
        <fullName evidence="15">Phenylalanine--tRNA ligase beta subunit</fullName>
        <ecNumber evidence="15">6.1.1.20</ecNumber>
    </recommendedName>
    <alternativeName>
        <fullName evidence="15">Phenylalanyl-tRNA synthetase beta subunit</fullName>
        <shortName evidence="15">PheRS</shortName>
    </alternativeName>
</protein>
<evidence type="ECO:0000259" key="18">
    <source>
        <dbReference type="PROSITE" id="PS51447"/>
    </source>
</evidence>
<feature type="domain" description="TRNA-binding" evidence="17">
    <location>
        <begin position="39"/>
        <end position="148"/>
    </location>
</feature>
<dbReference type="SUPFAM" id="SSF55681">
    <property type="entry name" value="Class II aaRS and biotin synthetases"/>
    <property type="match status" value="1"/>
</dbReference>
<dbReference type="SMART" id="SM00873">
    <property type="entry name" value="B3_4"/>
    <property type="match status" value="1"/>
</dbReference>
<dbReference type="PROSITE" id="PS51447">
    <property type="entry name" value="FDX_ACB"/>
    <property type="match status" value="1"/>
</dbReference>
<dbReference type="FunFam" id="3.30.930.10:FF:000022">
    <property type="entry name" value="Phenylalanine--tRNA ligase beta subunit"/>
    <property type="match status" value="1"/>
</dbReference>
<comment type="caution">
    <text evidence="20">The sequence shown here is derived from an EMBL/GenBank/DDBJ whole genome shotgun (WGS) entry which is preliminary data.</text>
</comment>
<feature type="binding site" evidence="15">
    <location>
        <position position="469"/>
    </location>
    <ligand>
        <name>Mg(2+)</name>
        <dbReference type="ChEBI" id="CHEBI:18420"/>
        <note>shared with alpha subunit</note>
    </ligand>
</feature>
<accession>A0A2T3JK88</accession>
<keyword evidence="12 15" id="KW-0648">Protein biosynthesis</keyword>
<dbReference type="Gene3D" id="3.30.930.10">
    <property type="entry name" value="Bira Bifunctional Protein, Domain 2"/>
    <property type="match status" value="1"/>
</dbReference>
<dbReference type="Gene3D" id="3.30.70.380">
    <property type="entry name" value="Ferrodoxin-fold anticodon-binding domain"/>
    <property type="match status" value="1"/>
</dbReference>
<keyword evidence="13 15" id="KW-0030">Aminoacyl-tRNA synthetase</keyword>
<dbReference type="GO" id="GO:0000287">
    <property type="term" value="F:magnesium ion binding"/>
    <property type="evidence" value="ECO:0007669"/>
    <property type="project" value="UniProtKB-UniRule"/>
</dbReference>
<feature type="binding site" evidence="15">
    <location>
        <position position="470"/>
    </location>
    <ligand>
        <name>Mg(2+)</name>
        <dbReference type="ChEBI" id="CHEBI:18420"/>
        <note>shared with alpha subunit</note>
    </ligand>
</feature>
<feature type="binding site" evidence="15">
    <location>
        <position position="460"/>
    </location>
    <ligand>
        <name>Mg(2+)</name>
        <dbReference type="ChEBI" id="CHEBI:18420"/>
        <note>shared with alpha subunit</note>
    </ligand>
</feature>
<organism evidence="20 21">
    <name type="scientific">Photobacterium frigidiphilum</name>
    <dbReference type="NCBI Taxonomy" id="264736"/>
    <lineage>
        <taxon>Bacteria</taxon>
        <taxon>Pseudomonadati</taxon>
        <taxon>Pseudomonadota</taxon>
        <taxon>Gammaproteobacteria</taxon>
        <taxon>Vibrionales</taxon>
        <taxon>Vibrionaceae</taxon>
        <taxon>Photobacterium</taxon>
    </lineage>
</organism>
<dbReference type="RefSeq" id="WP_107242206.1">
    <property type="nucleotide sequence ID" value="NZ_PYMJ01000006.1"/>
</dbReference>
<comment type="subunit">
    <text evidence="3 15">Tetramer of two alpha and two beta subunits.</text>
</comment>
<evidence type="ECO:0000313" key="21">
    <source>
        <dbReference type="Proteomes" id="UP000240987"/>
    </source>
</evidence>
<evidence type="ECO:0000256" key="5">
    <source>
        <dbReference type="ARBA" id="ARBA00022555"/>
    </source>
</evidence>
<sequence length="806" mass="87116">MKFSESWLREWVKPAINSEELAHQITMAGLEVDEVAPVAGEFTGVKVGKVVECGQHPDADKLQVTKIDIGEEALLDIVCGASNCRLGLTVAVATVGAVLPGNFKIKKAKLRGVPSHGMLCSFSELGIDVESDGILELPEGTALGMDVRELLELNDVAIDVDLTANRADCFSIRGLAREVGVLNRADVTEPAIEAVAPSIDDTVSVEIKATDACPRYLGRVVKNVNVKAESPIWMQEKLRRCGIRSIDPIVDITNFVMLEQGQPMHAFDLSKIDGGIVVRLAEQGEKLTLLDGNEAELNSKTLVIADHTKALAIAGIFGGKDSGVTTETTDVLLEAAFFAPDHIRGRARAYGLHTDSSLRFERGVDSTLQAAAMERATQLLVEICGGEVAPINGSESETDLPKANVVALRRIKLDSLLGHEIPSEDVVEILTRLGCNVSVVDDSETTDAGWTATSPAWRFDIAIEQDLIEEVGRIYGYDNIPNQAPVAALKMNDHKEANQPLKRVRDLLVDRGYHEAITYSFVEPEQQKLVVPGVEPLILPFPISADMSAMRLGLIQGLLNTVVHNQKRQQSRVRLFESGLRFIPEVSAENGMRQEMMLAGVIAGTRGEEHWDIDTNTVDFFDLKGDLEAILELTANENAYSFKAAKHPALHPGQTAAIVVDAGLETEREVGIIGTVHPELERKFGLNGRTVVFEIEWAAINTRVLPEAVAVSKFPANRRDIAVVVDDAAASGDIVKACIAAGGEFLTDAKLFDVYVGKGVEEGKKSLAIALSLQSVERTLEDADISGAVDSIVAVLAERFGASLRD</sequence>
<dbReference type="PANTHER" id="PTHR10947">
    <property type="entry name" value="PHENYLALANYL-TRNA SYNTHETASE BETA CHAIN AND LEUCINE-RICH REPEAT-CONTAINING PROTEIN 47"/>
    <property type="match status" value="1"/>
</dbReference>
<evidence type="ECO:0000313" key="20">
    <source>
        <dbReference type="EMBL" id="PSU49416.1"/>
    </source>
</evidence>
<dbReference type="Proteomes" id="UP000240987">
    <property type="component" value="Unassembled WGS sequence"/>
</dbReference>
<evidence type="ECO:0000256" key="6">
    <source>
        <dbReference type="ARBA" id="ARBA00022598"/>
    </source>
</evidence>
<dbReference type="FunFam" id="3.30.56.10:FF:000002">
    <property type="entry name" value="Phenylalanine--tRNA ligase beta subunit"/>
    <property type="match status" value="1"/>
</dbReference>
<dbReference type="FunFam" id="3.50.40.10:FF:000001">
    <property type="entry name" value="Phenylalanine--tRNA ligase beta subunit"/>
    <property type="match status" value="1"/>
</dbReference>
<dbReference type="Gene3D" id="2.40.50.140">
    <property type="entry name" value="Nucleic acid-binding proteins"/>
    <property type="match status" value="1"/>
</dbReference>
<dbReference type="NCBIfam" id="NF045760">
    <property type="entry name" value="YtpR"/>
    <property type="match status" value="1"/>
</dbReference>
<dbReference type="Gene3D" id="3.30.56.10">
    <property type="match status" value="2"/>
</dbReference>
<dbReference type="SMART" id="SM00896">
    <property type="entry name" value="FDX-ACB"/>
    <property type="match status" value="1"/>
</dbReference>
<keyword evidence="11 16" id="KW-0694">RNA-binding</keyword>
<keyword evidence="7 15" id="KW-0479">Metal-binding</keyword>
<evidence type="ECO:0000256" key="12">
    <source>
        <dbReference type="ARBA" id="ARBA00022917"/>
    </source>
</evidence>
<name>A0A2T3JK88_9GAMM</name>
<dbReference type="EC" id="6.1.1.20" evidence="15"/>
<keyword evidence="10 15" id="KW-0460">Magnesium</keyword>
<comment type="catalytic activity">
    <reaction evidence="14 15">
        <text>tRNA(Phe) + L-phenylalanine + ATP = L-phenylalanyl-tRNA(Phe) + AMP + diphosphate + H(+)</text>
        <dbReference type="Rhea" id="RHEA:19413"/>
        <dbReference type="Rhea" id="RHEA-COMP:9668"/>
        <dbReference type="Rhea" id="RHEA-COMP:9699"/>
        <dbReference type="ChEBI" id="CHEBI:15378"/>
        <dbReference type="ChEBI" id="CHEBI:30616"/>
        <dbReference type="ChEBI" id="CHEBI:33019"/>
        <dbReference type="ChEBI" id="CHEBI:58095"/>
        <dbReference type="ChEBI" id="CHEBI:78442"/>
        <dbReference type="ChEBI" id="CHEBI:78531"/>
        <dbReference type="ChEBI" id="CHEBI:456215"/>
        <dbReference type="EC" id="6.1.1.20"/>
    </reaction>
</comment>
<evidence type="ECO:0000259" key="19">
    <source>
        <dbReference type="PROSITE" id="PS51483"/>
    </source>
</evidence>
<dbReference type="InterPro" id="IPR012340">
    <property type="entry name" value="NA-bd_OB-fold"/>
</dbReference>
<dbReference type="NCBIfam" id="TIGR00472">
    <property type="entry name" value="pheT_bact"/>
    <property type="match status" value="1"/>
</dbReference>
<keyword evidence="6 15" id="KW-0436">Ligase</keyword>
<evidence type="ECO:0000256" key="2">
    <source>
        <dbReference type="ARBA" id="ARBA00008653"/>
    </source>
</evidence>
<comment type="similarity">
    <text evidence="2 15">Belongs to the phenylalanyl-tRNA synthetase beta subunit family. Type 1 subfamily.</text>
</comment>
<dbReference type="HAMAP" id="MF_00283">
    <property type="entry name" value="Phe_tRNA_synth_beta1"/>
    <property type="match status" value="1"/>
</dbReference>
<keyword evidence="4 15" id="KW-0963">Cytoplasm</keyword>
<dbReference type="Pfam" id="PF17759">
    <property type="entry name" value="tRNA_synthFbeta"/>
    <property type="match status" value="1"/>
</dbReference>
<keyword evidence="5 16" id="KW-0820">tRNA-binding</keyword>
<dbReference type="SUPFAM" id="SSF54991">
    <property type="entry name" value="Anticodon-binding domain of PheRS"/>
    <property type="match status" value="1"/>
</dbReference>
<comment type="subcellular location">
    <subcellularLocation>
        <location evidence="1 15">Cytoplasm</location>
    </subcellularLocation>
</comment>
<dbReference type="PANTHER" id="PTHR10947:SF0">
    <property type="entry name" value="PHENYLALANINE--TRNA LIGASE BETA SUBUNIT"/>
    <property type="match status" value="1"/>
</dbReference>
<evidence type="ECO:0000259" key="17">
    <source>
        <dbReference type="PROSITE" id="PS50886"/>
    </source>
</evidence>
<evidence type="ECO:0000256" key="15">
    <source>
        <dbReference type="HAMAP-Rule" id="MF_00283"/>
    </source>
</evidence>
<gene>
    <name evidence="15" type="primary">pheT</name>
    <name evidence="20" type="ORF">C9J12_07960</name>
</gene>
<dbReference type="SUPFAM" id="SSF50249">
    <property type="entry name" value="Nucleic acid-binding proteins"/>
    <property type="match status" value="1"/>
</dbReference>
<dbReference type="GO" id="GO:0000049">
    <property type="term" value="F:tRNA binding"/>
    <property type="evidence" value="ECO:0007669"/>
    <property type="project" value="UniProtKB-UniRule"/>
</dbReference>
<dbReference type="InterPro" id="IPR005147">
    <property type="entry name" value="tRNA_synthase_B5-dom"/>
</dbReference>
<evidence type="ECO:0000256" key="14">
    <source>
        <dbReference type="ARBA" id="ARBA00049255"/>
    </source>
</evidence>
<dbReference type="FunFam" id="2.40.50.140:FF:000045">
    <property type="entry name" value="Phenylalanine--tRNA ligase beta subunit"/>
    <property type="match status" value="1"/>
</dbReference>
<dbReference type="InterPro" id="IPR033714">
    <property type="entry name" value="tRNA_bind_bactPheRS"/>
</dbReference>
<dbReference type="PROSITE" id="PS51483">
    <property type="entry name" value="B5"/>
    <property type="match status" value="1"/>
</dbReference>
<dbReference type="CDD" id="cd02796">
    <property type="entry name" value="tRNA_bind_bactPheRS"/>
    <property type="match status" value="1"/>
</dbReference>
<keyword evidence="21" id="KW-1185">Reference proteome</keyword>
<dbReference type="Pfam" id="PF03147">
    <property type="entry name" value="FDX-ACB"/>
    <property type="match status" value="1"/>
</dbReference>
<dbReference type="PROSITE" id="PS50886">
    <property type="entry name" value="TRBD"/>
    <property type="match status" value="1"/>
</dbReference>
<evidence type="ECO:0000256" key="9">
    <source>
        <dbReference type="ARBA" id="ARBA00022840"/>
    </source>
</evidence>
<dbReference type="EMBL" id="PYMJ01000006">
    <property type="protein sequence ID" value="PSU49416.1"/>
    <property type="molecule type" value="Genomic_DNA"/>
</dbReference>
<comment type="cofactor">
    <cofactor evidence="15">
        <name>Mg(2+)</name>
        <dbReference type="ChEBI" id="CHEBI:18420"/>
    </cofactor>
    <text evidence="15">Binds 2 magnesium ions per tetramer.</text>
</comment>
<dbReference type="Pfam" id="PF01588">
    <property type="entry name" value="tRNA_bind"/>
    <property type="match status" value="1"/>
</dbReference>
<dbReference type="SUPFAM" id="SSF46955">
    <property type="entry name" value="Putative DNA-binding domain"/>
    <property type="match status" value="1"/>
</dbReference>
<dbReference type="Pfam" id="PF03483">
    <property type="entry name" value="B3_4"/>
    <property type="match status" value="1"/>
</dbReference>
<evidence type="ECO:0000256" key="3">
    <source>
        <dbReference type="ARBA" id="ARBA00011209"/>
    </source>
</evidence>
<dbReference type="InterPro" id="IPR036690">
    <property type="entry name" value="Fdx_antiC-bd_sf"/>
</dbReference>
<evidence type="ECO:0000256" key="11">
    <source>
        <dbReference type="ARBA" id="ARBA00022884"/>
    </source>
</evidence>
<dbReference type="Pfam" id="PF03484">
    <property type="entry name" value="B5"/>
    <property type="match status" value="1"/>
</dbReference>
<dbReference type="AlphaFoldDB" id="A0A2T3JK88"/>
<evidence type="ECO:0000256" key="8">
    <source>
        <dbReference type="ARBA" id="ARBA00022741"/>
    </source>
</evidence>
<proteinExistence type="inferred from homology"/>
<dbReference type="GO" id="GO:0009328">
    <property type="term" value="C:phenylalanine-tRNA ligase complex"/>
    <property type="evidence" value="ECO:0007669"/>
    <property type="project" value="TreeGrafter"/>
</dbReference>
<dbReference type="InterPro" id="IPR005146">
    <property type="entry name" value="B3/B4_tRNA-bd"/>
</dbReference>